<dbReference type="InterPro" id="IPR017850">
    <property type="entry name" value="Alkaline_phosphatase_core_sf"/>
</dbReference>
<keyword evidence="4" id="KW-1185">Reference proteome</keyword>
<evidence type="ECO:0000256" key="1">
    <source>
        <dbReference type="SAM" id="MobiDB-lite"/>
    </source>
</evidence>
<feature type="compositionally biased region" description="Low complexity" evidence="1">
    <location>
        <begin position="132"/>
        <end position="141"/>
    </location>
</feature>
<evidence type="ECO:0000313" key="4">
    <source>
        <dbReference type="Proteomes" id="UP000625682"/>
    </source>
</evidence>
<name>A0A917NS50_9ACTN</name>
<protein>
    <recommendedName>
        <fullName evidence="5">CDP-alcohol phosphatidyltransferase</fullName>
    </recommendedName>
</protein>
<dbReference type="AlphaFoldDB" id="A0A917NS50"/>
<feature type="compositionally biased region" description="Low complexity" evidence="1">
    <location>
        <begin position="182"/>
        <end position="195"/>
    </location>
</feature>
<organism evidence="3 4">
    <name type="scientific">Streptomyces lacrimifluminis</name>
    <dbReference type="NCBI Taxonomy" id="1500077"/>
    <lineage>
        <taxon>Bacteria</taxon>
        <taxon>Bacillati</taxon>
        <taxon>Actinomycetota</taxon>
        <taxon>Actinomycetes</taxon>
        <taxon>Kitasatosporales</taxon>
        <taxon>Streptomycetaceae</taxon>
        <taxon>Streptomyces</taxon>
    </lineage>
</organism>
<feature type="transmembrane region" description="Helical" evidence="2">
    <location>
        <begin position="281"/>
        <end position="300"/>
    </location>
</feature>
<dbReference type="Proteomes" id="UP000625682">
    <property type="component" value="Unassembled WGS sequence"/>
</dbReference>
<reference evidence="3" key="1">
    <citation type="journal article" date="2014" name="Int. J. Syst. Evol. Microbiol.">
        <title>Complete genome sequence of Corynebacterium casei LMG S-19264T (=DSM 44701T), isolated from a smear-ripened cheese.</title>
        <authorList>
            <consortium name="US DOE Joint Genome Institute (JGI-PGF)"/>
            <person name="Walter F."/>
            <person name="Albersmeier A."/>
            <person name="Kalinowski J."/>
            <person name="Ruckert C."/>
        </authorList>
    </citation>
    <scope>NUCLEOTIDE SEQUENCE</scope>
    <source>
        <strain evidence="3">CGMCC 4.7272</strain>
    </source>
</reference>
<gene>
    <name evidence="3" type="ORF">GCM10012282_19940</name>
</gene>
<evidence type="ECO:0008006" key="5">
    <source>
        <dbReference type="Google" id="ProtNLM"/>
    </source>
</evidence>
<feature type="region of interest" description="Disordered" evidence="1">
    <location>
        <begin position="1"/>
        <end position="216"/>
    </location>
</feature>
<feature type="compositionally biased region" description="Low complexity" evidence="1">
    <location>
        <begin position="65"/>
        <end position="78"/>
    </location>
</feature>
<feature type="compositionally biased region" description="Basic and acidic residues" evidence="1">
    <location>
        <begin position="111"/>
        <end position="131"/>
    </location>
</feature>
<accession>A0A917NS50</accession>
<reference evidence="3" key="2">
    <citation type="submission" date="2020-09" db="EMBL/GenBank/DDBJ databases">
        <authorList>
            <person name="Sun Q."/>
            <person name="Zhou Y."/>
        </authorList>
    </citation>
    <scope>NUCLEOTIDE SEQUENCE</scope>
    <source>
        <strain evidence="3">CGMCC 4.7272</strain>
    </source>
</reference>
<evidence type="ECO:0000256" key="2">
    <source>
        <dbReference type="SAM" id="Phobius"/>
    </source>
</evidence>
<comment type="caution">
    <text evidence="3">The sequence shown here is derived from an EMBL/GenBank/DDBJ whole genome shotgun (WGS) entry which is preliminary data.</text>
</comment>
<feature type="transmembrane region" description="Helical" evidence="2">
    <location>
        <begin position="228"/>
        <end position="246"/>
    </location>
</feature>
<feature type="compositionally biased region" description="Low complexity" evidence="1">
    <location>
        <begin position="13"/>
        <end position="56"/>
    </location>
</feature>
<keyword evidence="2" id="KW-1133">Transmembrane helix</keyword>
<sequence length="762" mass="80766">MPLFTRTNPSTDATPEGPSEAPSEAPSTETPSPDTDASATESQAATVTQTTAAADTAIEEPSANAEPATETGGEPAAEAKPEPAPGDPATETGGEPEGETEPAPAAEDPTAEPRDTPAAEAKTEPTPKDPATETGDAPATEAETEPAREGPATGAEGEPKGETEPAPAAEDPTTSTLRPDEPGTATGAPAKPTGAIEGPHKPTGATEAEDAAPKDDWRTRLPLAPRNLGWAATALSALLVLFALQMPNTVGNFRISEFLRLPAEAIVGAVVLLAMPRRPRVITAACIGASLGALTVLNLLDMGFVEFLGRHFNVVLDWVLLDDAQSYISDAIGTTGSIAVTVAVILLALCLPVGTALASVRLSNLLARNNVVATKATLIAGTVWITSMSLGLTIGGVPIASDHTAGVVKVHARRASDTFRDEAAFEKFAKNDPFAKTPGDQLVPDLRGKDVIFTFIESYGRSAIEDPSIAPGVDKTLADSTQAITDAGFAAKSGWLTSATFGGNSWLGHSTFLSGLWINNQQRYNTLVNSDRLTLPEVFRRTGDWRTVGVMPGVQKGWPEEKFYGLEKNYSSRDLGYKGPKFSWSTMPDQYALEAFQRLEHGRKSDKPLMSEIILTSSHQPWAPLPKTVPQDQLGDGTVFNAIEKAGKDPKDVLYNGPEAKAEYGKSIQYSITSLIDWLTRYGTDDTVLVFLGDHQPMSRVSGSNASRDVPVSVVAKDPKILDRIADWNWTDGLRPAGDAPVWKMSAFRDKFLTAYGSTPHP</sequence>
<evidence type="ECO:0000313" key="3">
    <source>
        <dbReference type="EMBL" id="GGJ23439.1"/>
    </source>
</evidence>
<proteinExistence type="predicted"/>
<feature type="transmembrane region" description="Helical" evidence="2">
    <location>
        <begin position="338"/>
        <end position="360"/>
    </location>
</feature>
<feature type="compositionally biased region" description="Polar residues" evidence="1">
    <location>
        <begin position="1"/>
        <end position="12"/>
    </location>
</feature>
<keyword evidence="2" id="KW-0472">Membrane</keyword>
<keyword evidence="2" id="KW-0812">Transmembrane</keyword>
<dbReference type="SUPFAM" id="SSF53649">
    <property type="entry name" value="Alkaline phosphatase-like"/>
    <property type="match status" value="1"/>
</dbReference>
<dbReference type="Gene3D" id="3.40.720.10">
    <property type="entry name" value="Alkaline Phosphatase, subunit A"/>
    <property type="match status" value="1"/>
</dbReference>
<feature type="transmembrane region" description="Helical" evidence="2">
    <location>
        <begin position="372"/>
        <end position="394"/>
    </location>
</feature>
<dbReference type="EMBL" id="BMMU01000004">
    <property type="protein sequence ID" value="GGJ23439.1"/>
    <property type="molecule type" value="Genomic_DNA"/>
</dbReference>